<evidence type="ECO:0000256" key="2">
    <source>
        <dbReference type="ARBA" id="ARBA00004496"/>
    </source>
</evidence>
<dbReference type="InterPro" id="IPR037218">
    <property type="entry name" value="PTPA_sf"/>
</dbReference>
<feature type="compositionally biased region" description="Basic and acidic residues" evidence="11">
    <location>
        <begin position="372"/>
        <end position="381"/>
    </location>
</feature>
<gene>
    <name evidence="12" type="primary">PPP2R4</name>
    <name evidence="12" type="ORF">Anas_07722</name>
</gene>
<feature type="compositionally biased region" description="Low complexity" evidence="11">
    <location>
        <begin position="382"/>
        <end position="397"/>
    </location>
</feature>
<dbReference type="GO" id="GO:0007052">
    <property type="term" value="P:mitotic spindle organization"/>
    <property type="evidence" value="ECO:0007669"/>
    <property type="project" value="TreeGrafter"/>
</dbReference>
<keyword evidence="6 10" id="KW-0697">Rotamase</keyword>
<evidence type="ECO:0000256" key="10">
    <source>
        <dbReference type="RuleBase" id="RU361210"/>
    </source>
</evidence>
<dbReference type="GO" id="GO:0008160">
    <property type="term" value="F:protein tyrosine phosphatase activator activity"/>
    <property type="evidence" value="ECO:0007669"/>
    <property type="project" value="TreeGrafter"/>
</dbReference>
<comment type="subcellular location">
    <subcellularLocation>
        <location evidence="2 10">Cytoplasm</location>
    </subcellularLocation>
</comment>
<dbReference type="Pfam" id="PF03095">
    <property type="entry name" value="PTPA"/>
    <property type="match status" value="2"/>
</dbReference>
<dbReference type="InterPro" id="IPR004327">
    <property type="entry name" value="Phstyr_phstse_ac"/>
</dbReference>
<dbReference type="GO" id="GO:0003755">
    <property type="term" value="F:peptidyl-prolyl cis-trans isomerase activity"/>
    <property type="evidence" value="ECO:0007669"/>
    <property type="project" value="UniProtKB-KW"/>
</dbReference>
<dbReference type="AlphaFoldDB" id="A0A5N5SS32"/>
<dbReference type="InterPro" id="IPR043170">
    <property type="entry name" value="PTPA_C_lid"/>
</dbReference>
<dbReference type="Proteomes" id="UP000326759">
    <property type="component" value="Unassembled WGS sequence"/>
</dbReference>
<evidence type="ECO:0000256" key="11">
    <source>
        <dbReference type="SAM" id="MobiDB-lite"/>
    </source>
</evidence>
<comment type="similarity">
    <text evidence="3 10">Belongs to the PTPA-type PPIase family.</text>
</comment>
<dbReference type="EC" id="5.2.1.8" evidence="4 10"/>
<dbReference type="GO" id="GO:0005737">
    <property type="term" value="C:cytoplasm"/>
    <property type="evidence" value="ECO:0007669"/>
    <property type="project" value="UniProtKB-SubCell"/>
</dbReference>
<keyword evidence="13" id="KW-1185">Reference proteome</keyword>
<evidence type="ECO:0000256" key="6">
    <source>
        <dbReference type="ARBA" id="ARBA00023110"/>
    </source>
</evidence>
<organism evidence="12 13">
    <name type="scientific">Armadillidium nasatum</name>
    <dbReference type="NCBI Taxonomy" id="96803"/>
    <lineage>
        <taxon>Eukaryota</taxon>
        <taxon>Metazoa</taxon>
        <taxon>Ecdysozoa</taxon>
        <taxon>Arthropoda</taxon>
        <taxon>Crustacea</taxon>
        <taxon>Multicrustacea</taxon>
        <taxon>Malacostraca</taxon>
        <taxon>Eumalacostraca</taxon>
        <taxon>Peracarida</taxon>
        <taxon>Isopoda</taxon>
        <taxon>Oniscidea</taxon>
        <taxon>Crinocheta</taxon>
        <taxon>Armadillidiidae</taxon>
        <taxon>Armadillidium</taxon>
    </lineage>
</organism>
<dbReference type="PANTHER" id="PTHR10012">
    <property type="entry name" value="SERINE/THREONINE-PROTEIN PHOSPHATASE 2A REGULATORY SUBUNIT B"/>
    <property type="match status" value="1"/>
</dbReference>
<feature type="region of interest" description="Disordered" evidence="11">
    <location>
        <begin position="361"/>
        <end position="397"/>
    </location>
</feature>
<dbReference type="CDD" id="cd04087">
    <property type="entry name" value="PTPA"/>
    <property type="match status" value="1"/>
</dbReference>
<evidence type="ECO:0000256" key="9">
    <source>
        <dbReference type="ARBA" id="ARBA00044820"/>
    </source>
</evidence>
<keyword evidence="5 10" id="KW-0963">Cytoplasm</keyword>
<proteinExistence type="inferred from homology"/>
<comment type="catalytic activity">
    <reaction evidence="1 10">
        <text>[protein]-peptidylproline (omega=180) = [protein]-peptidylproline (omega=0)</text>
        <dbReference type="Rhea" id="RHEA:16237"/>
        <dbReference type="Rhea" id="RHEA-COMP:10747"/>
        <dbReference type="Rhea" id="RHEA-COMP:10748"/>
        <dbReference type="ChEBI" id="CHEBI:83833"/>
        <dbReference type="ChEBI" id="CHEBI:83834"/>
        <dbReference type="EC" id="5.2.1.8"/>
    </reaction>
</comment>
<dbReference type="Gene3D" id="1.20.120.1150">
    <property type="match status" value="2"/>
</dbReference>
<accession>A0A5N5SS32</accession>
<evidence type="ECO:0000313" key="13">
    <source>
        <dbReference type="Proteomes" id="UP000326759"/>
    </source>
</evidence>
<evidence type="ECO:0000256" key="1">
    <source>
        <dbReference type="ARBA" id="ARBA00000971"/>
    </source>
</evidence>
<dbReference type="OrthoDB" id="16120at2759"/>
<dbReference type="GO" id="GO:0000159">
    <property type="term" value="C:protein phosphatase type 2A complex"/>
    <property type="evidence" value="ECO:0007669"/>
    <property type="project" value="TreeGrafter"/>
</dbReference>
<dbReference type="SUPFAM" id="SSF140984">
    <property type="entry name" value="PTPA-like"/>
    <property type="match status" value="1"/>
</dbReference>
<protein>
    <recommendedName>
        <fullName evidence="8 10">Serine/threonine-protein phosphatase 2A activator</fullName>
        <ecNumber evidence="4 10">5.2.1.8</ecNumber>
    </recommendedName>
    <alternativeName>
        <fullName evidence="9 10">Phosphotyrosyl phosphatase activator</fullName>
    </alternativeName>
</protein>
<keyword evidence="7 10" id="KW-0413">Isomerase</keyword>
<evidence type="ECO:0000256" key="5">
    <source>
        <dbReference type="ARBA" id="ARBA00022490"/>
    </source>
</evidence>
<comment type="caution">
    <text evidence="12">The sequence shown here is derived from an EMBL/GenBank/DDBJ whole genome shotgun (WGS) entry which is preliminary data.</text>
</comment>
<dbReference type="GO" id="GO:0005634">
    <property type="term" value="C:nucleus"/>
    <property type="evidence" value="ECO:0007669"/>
    <property type="project" value="TreeGrafter"/>
</dbReference>
<sequence length="397" mass="45222">MEFLFFIEYENDFLRVLLDLGKQPKFSYTQPKKEVFTPKDIEKWEKSSAYQDILGFLTAMNESVRGKKLSYECHESAVVKSLSSFLDVINNWIDECPPIDQPQRYGNKAFRQFYEKLKENTESCLKEHLPSSYHEAIIEISTYLIESFGNSTRIDYGTGHELSFIMFLCSLHKIGALKNEDSTATVIILFKKYISLCRKLQTIYKMEPAGSQGVWSLDDYQFIPFIWGSSQLIMHPKIAPEICIQYILSVKTGPFAEHSNQLWNISGVKSWTKINQGLFKMYKAEILNKFPVIQHVLFGSIFTLIPAPISKFLPPRNIEALKVGVGLSRSNPTMEEMPVAYGMMPSGAQCTKSETFAKSKIITSAPPPTEANVKKETKLYDNKPLPLKDLPPSESTN</sequence>
<reference evidence="12 13" key="1">
    <citation type="journal article" date="2019" name="PLoS Biol.">
        <title>Sex chromosomes control vertical transmission of feminizing Wolbachia symbionts in an isopod.</title>
        <authorList>
            <person name="Becking T."/>
            <person name="Chebbi M.A."/>
            <person name="Giraud I."/>
            <person name="Moumen B."/>
            <person name="Laverre T."/>
            <person name="Caubet Y."/>
            <person name="Peccoud J."/>
            <person name="Gilbert C."/>
            <person name="Cordaux R."/>
        </authorList>
    </citation>
    <scope>NUCLEOTIDE SEQUENCE [LARGE SCALE GENOMIC DNA]</scope>
    <source>
        <strain evidence="12">ANa2</strain>
        <tissue evidence="12">Whole body excluding digestive tract and cuticle</tissue>
    </source>
</reference>
<evidence type="ECO:0000256" key="4">
    <source>
        <dbReference type="ARBA" id="ARBA00013194"/>
    </source>
</evidence>
<evidence type="ECO:0000256" key="8">
    <source>
        <dbReference type="ARBA" id="ARBA00044786"/>
    </source>
</evidence>
<evidence type="ECO:0000313" key="12">
    <source>
        <dbReference type="EMBL" id="KAB7496827.1"/>
    </source>
</evidence>
<evidence type="ECO:0000256" key="3">
    <source>
        <dbReference type="ARBA" id="ARBA00011019"/>
    </source>
</evidence>
<dbReference type="EMBL" id="SEYY01020992">
    <property type="protein sequence ID" value="KAB7496827.1"/>
    <property type="molecule type" value="Genomic_DNA"/>
</dbReference>
<evidence type="ECO:0000256" key="7">
    <source>
        <dbReference type="ARBA" id="ARBA00023235"/>
    </source>
</evidence>
<comment type="function">
    <text evidence="10">PPIases accelerate the folding of proteins. It catalyzes the cis-trans isomerization of proline imidic peptide bonds in oligopeptides.</text>
</comment>
<name>A0A5N5SS32_9CRUS</name>
<dbReference type="PANTHER" id="PTHR10012:SF0">
    <property type="entry name" value="SERINE_THREONINE-PROTEIN PHOSPHATASE 2A ACTIVATOR"/>
    <property type="match status" value="1"/>
</dbReference>